<dbReference type="Proteomes" id="UP000284379">
    <property type="component" value="Unassembled WGS sequence"/>
</dbReference>
<dbReference type="InterPro" id="IPR029058">
    <property type="entry name" value="AB_hydrolase_fold"/>
</dbReference>
<dbReference type="EMBL" id="QSGO01000005">
    <property type="protein sequence ID" value="RHB36011.1"/>
    <property type="molecule type" value="Genomic_DNA"/>
</dbReference>
<dbReference type="Pfam" id="PF12715">
    <property type="entry name" value="Abhydrolase_7"/>
    <property type="match status" value="1"/>
</dbReference>
<dbReference type="Gene3D" id="3.40.50.1820">
    <property type="entry name" value="alpha/beta hydrolase"/>
    <property type="match status" value="1"/>
</dbReference>
<dbReference type="PANTHER" id="PTHR47381">
    <property type="entry name" value="ALPHA/BETA-HYDROLASES SUPERFAMILY PROTEIN"/>
    <property type="match status" value="1"/>
</dbReference>
<evidence type="ECO:0008006" key="3">
    <source>
        <dbReference type="Google" id="ProtNLM"/>
    </source>
</evidence>
<sequence>MLMKSIIYWSALLSSTLIVPQCTNYQKTTQKDDILRERDLAYKDSFSASAYYEDLYNSTEMKYAFKGTTSEEVDVWQTEFRDKLKERLGISQLEKQLASFKIKARKINSEDIGYAIRERWEIWTEPTVPLPFVLLLPKNKEGNLPLMITPHGHGKNTETYAGIYLSEQERIEGEIGERNVAVQAVQNGFIAIAPTSRGFGKTRTSEDKAKDVPYSCRTLLMQDLLVGRTPIGDRVWDISKLIDWALAELPVDKSNIIVSGNSGGGTTTLFAGACDTRISMSIPSSYFCTFTGSIGAMYHCDCNYVPGILEYGEMSDIAGLIAPRFFCTLNGKDDTMFPLKETQKAFINLKKIYTAAGVPDNCELYIGNGGHRYYKEGAWNFINKHLLK</sequence>
<dbReference type="PANTHER" id="PTHR47381:SF3">
    <property type="entry name" value="ALPHA_BETA-HYDROLASES SUPERFAMILY PROTEIN"/>
    <property type="match status" value="1"/>
</dbReference>
<dbReference type="SUPFAM" id="SSF53474">
    <property type="entry name" value="alpha/beta-Hydrolases"/>
    <property type="match status" value="1"/>
</dbReference>
<accession>A0A413VR19</accession>
<dbReference type="InterPro" id="IPR025890">
    <property type="entry name" value="Abhydrolase_bac"/>
</dbReference>
<gene>
    <name evidence="1" type="ORF">DW888_09285</name>
</gene>
<organism evidence="1 2">
    <name type="scientific">Bacteroides nordii</name>
    <dbReference type="NCBI Taxonomy" id="291645"/>
    <lineage>
        <taxon>Bacteria</taxon>
        <taxon>Pseudomonadati</taxon>
        <taxon>Bacteroidota</taxon>
        <taxon>Bacteroidia</taxon>
        <taxon>Bacteroidales</taxon>
        <taxon>Bacteroidaceae</taxon>
        <taxon>Bacteroides</taxon>
    </lineage>
</organism>
<name>A0A413VR19_9BACE</name>
<evidence type="ECO:0000313" key="1">
    <source>
        <dbReference type="EMBL" id="RHB36011.1"/>
    </source>
</evidence>
<protein>
    <recommendedName>
        <fullName evidence="3">Acetyl xylan esterase domain-containing protein</fullName>
    </recommendedName>
</protein>
<reference evidence="1 2" key="1">
    <citation type="submission" date="2018-08" db="EMBL/GenBank/DDBJ databases">
        <title>A genome reference for cultivated species of the human gut microbiota.</title>
        <authorList>
            <person name="Zou Y."/>
            <person name="Xue W."/>
            <person name="Luo G."/>
        </authorList>
    </citation>
    <scope>NUCLEOTIDE SEQUENCE [LARGE SCALE GENOMIC DNA]</scope>
    <source>
        <strain evidence="1 2">AM40-30BH</strain>
    </source>
</reference>
<dbReference type="AlphaFoldDB" id="A0A413VR19"/>
<evidence type="ECO:0000313" key="2">
    <source>
        <dbReference type="Proteomes" id="UP000284379"/>
    </source>
</evidence>
<comment type="caution">
    <text evidence="1">The sequence shown here is derived from an EMBL/GenBank/DDBJ whole genome shotgun (WGS) entry which is preliminary data.</text>
</comment>
<proteinExistence type="predicted"/>